<sequence length="106" mass="11700">MDEAQATFDAVTDELLQDTDYDVDATPDGLLVKGHLFAFLEGGDLVVELPEARSADLRERGVASPFHSTRGGDSRTWVRVGDRELWSELAREAHEYVGEPPVGRQS</sequence>
<gene>
    <name evidence="1" type="ORF">ESO86_02910</name>
</gene>
<dbReference type="Proteomes" id="UP000292881">
    <property type="component" value="Unassembled WGS sequence"/>
</dbReference>
<organism evidence="1 2">
    <name type="scientific">Agromyces binzhouensis</name>
    <dbReference type="NCBI Taxonomy" id="1817495"/>
    <lineage>
        <taxon>Bacteria</taxon>
        <taxon>Bacillati</taxon>
        <taxon>Actinomycetota</taxon>
        <taxon>Actinomycetes</taxon>
        <taxon>Micrococcales</taxon>
        <taxon>Microbacteriaceae</taxon>
        <taxon>Agromyces</taxon>
    </lineage>
</organism>
<evidence type="ECO:0008006" key="3">
    <source>
        <dbReference type="Google" id="ProtNLM"/>
    </source>
</evidence>
<proteinExistence type="predicted"/>
<protein>
    <recommendedName>
        <fullName evidence="3">MmcQ/YjbR family DNA-binding protein</fullName>
    </recommendedName>
</protein>
<dbReference type="EMBL" id="SDPL01000024">
    <property type="protein sequence ID" value="RXZ50247.1"/>
    <property type="molecule type" value="Genomic_DNA"/>
</dbReference>
<comment type="caution">
    <text evidence="1">The sequence shown here is derived from an EMBL/GenBank/DDBJ whole genome shotgun (WGS) entry which is preliminary data.</text>
</comment>
<accession>A0A4Q2JUI1</accession>
<dbReference type="RefSeq" id="WP_129233396.1">
    <property type="nucleotide sequence ID" value="NZ_SDPL01000024.1"/>
</dbReference>
<dbReference type="AlphaFoldDB" id="A0A4Q2JUI1"/>
<keyword evidence="2" id="KW-1185">Reference proteome</keyword>
<dbReference type="OrthoDB" id="5005866at2"/>
<name>A0A4Q2JUI1_9MICO</name>
<reference evidence="1 2" key="1">
    <citation type="submission" date="2019-01" db="EMBL/GenBank/DDBJ databases">
        <authorList>
            <person name="Li J."/>
        </authorList>
    </citation>
    <scope>NUCLEOTIDE SEQUENCE [LARGE SCALE GENOMIC DNA]</scope>
    <source>
        <strain evidence="1 2">CGMCC 4.7180</strain>
    </source>
</reference>
<evidence type="ECO:0000313" key="2">
    <source>
        <dbReference type="Proteomes" id="UP000292881"/>
    </source>
</evidence>
<evidence type="ECO:0000313" key="1">
    <source>
        <dbReference type="EMBL" id="RXZ50247.1"/>
    </source>
</evidence>